<evidence type="ECO:0000313" key="1">
    <source>
        <dbReference type="EMBL" id="OGG69111.1"/>
    </source>
</evidence>
<dbReference type="AlphaFoldDB" id="A0A1F6E660"/>
<reference evidence="1 2" key="1">
    <citation type="journal article" date="2016" name="Nat. Commun.">
        <title>Thousands of microbial genomes shed light on interconnected biogeochemical processes in an aquifer system.</title>
        <authorList>
            <person name="Anantharaman K."/>
            <person name="Brown C.T."/>
            <person name="Hug L.A."/>
            <person name="Sharon I."/>
            <person name="Castelle C.J."/>
            <person name="Probst A.J."/>
            <person name="Thomas B.C."/>
            <person name="Singh A."/>
            <person name="Wilkins M.J."/>
            <person name="Karaoz U."/>
            <person name="Brodie E.L."/>
            <person name="Williams K.H."/>
            <person name="Hubbard S.S."/>
            <person name="Banfield J.F."/>
        </authorList>
    </citation>
    <scope>NUCLEOTIDE SEQUENCE [LARGE SCALE GENOMIC DNA]</scope>
</reference>
<comment type="caution">
    <text evidence="1">The sequence shown here is derived from an EMBL/GenBank/DDBJ whole genome shotgun (WGS) entry which is preliminary data.</text>
</comment>
<accession>A0A1F6E660</accession>
<organism evidence="1 2">
    <name type="scientific">Candidatus Kaiserbacteria bacterium RIFCSPHIGHO2_02_FULL_55_25</name>
    <dbReference type="NCBI Taxonomy" id="1798498"/>
    <lineage>
        <taxon>Bacteria</taxon>
        <taxon>Candidatus Kaiseribacteriota</taxon>
    </lineage>
</organism>
<dbReference type="EMBL" id="MFLL01000019">
    <property type="protein sequence ID" value="OGG69111.1"/>
    <property type="molecule type" value="Genomic_DNA"/>
</dbReference>
<protein>
    <submittedName>
        <fullName evidence="1">Uncharacterized protein</fullName>
    </submittedName>
</protein>
<dbReference type="Proteomes" id="UP000176914">
    <property type="component" value="Unassembled WGS sequence"/>
</dbReference>
<name>A0A1F6E660_9BACT</name>
<sequence length="87" mass="10277">MREIYCFSNPTWPTVEIEVSLRYKGMVQVFAILKRMPEVKRVEKDQDRQGFTVEFKTKKWRDISAIWIVEIINQLCCDGKAHVGRVS</sequence>
<evidence type="ECO:0000313" key="2">
    <source>
        <dbReference type="Proteomes" id="UP000176914"/>
    </source>
</evidence>
<proteinExistence type="predicted"/>
<gene>
    <name evidence="1" type="ORF">A3C20_05015</name>
</gene>